<evidence type="ECO:0008006" key="5">
    <source>
        <dbReference type="Google" id="ProtNLM"/>
    </source>
</evidence>
<name>A0AAJ5X6B1_9SPHN</name>
<dbReference type="AlphaFoldDB" id="A0AAJ5X6B1"/>
<organism evidence="3 4">
    <name type="scientific">Candidatus Andeanibacterium colombiense</name>
    <dbReference type="NCBI Taxonomy" id="3121345"/>
    <lineage>
        <taxon>Bacteria</taxon>
        <taxon>Pseudomonadati</taxon>
        <taxon>Pseudomonadota</taxon>
        <taxon>Alphaproteobacteria</taxon>
        <taxon>Sphingomonadales</taxon>
        <taxon>Sphingomonadaceae</taxon>
        <taxon>Candidatus Andeanibacterium</taxon>
    </lineage>
</organism>
<keyword evidence="2" id="KW-1133">Transmembrane helix</keyword>
<dbReference type="Proteomes" id="UP001218362">
    <property type="component" value="Chromosome"/>
</dbReference>
<sequence>MSLSQAWKQLGIAPCADERAVKRAYAAKLKAIDPDREIDVFSKLRAALAMAQADAQRRAAAQQAGGGGAAVEAMPGAGPDEAEVPARAEREHLPVPAPQPEPEPDPARPFIDVIVANLFPQEGAPADPAALVAAVTSLLADPRMEQFDFATETEEWLATTGLQSIPRSDPVMLMLADRFEWERQLDRAQPNRLLLSAAQRANDLRCIGALSDPLHRWHEAWLALSRAEPVKPVLADTLRLAPAVSELIASLSYNNPQVLRQCDPAVIAHWTEAAKGSVSAEIVPANGVSWFGWLAIGWIVVSVLARIAIASGQ</sequence>
<dbReference type="EMBL" id="CP119316">
    <property type="protein sequence ID" value="WEK46411.1"/>
    <property type="molecule type" value="Genomic_DNA"/>
</dbReference>
<evidence type="ECO:0000313" key="3">
    <source>
        <dbReference type="EMBL" id="WEK46411.1"/>
    </source>
</evidence>
<protein>
    <recommendedName>
        <fullName evidence="5">J domain-containing protein</fullName>
    </recommendedName>
</protein>
<evidence type="ECO:0000256" key="2">
    <source>
        <dbReference type="SAM" id="Phobius"/>
    </source>
</evidence>
<dbReference type="KEGG" id="acob:P0Y56_15600"/>
<feature type="region of interest" description="Disordered" evidence="1">
    <location>
        <begin position="60"/>
        <end position="84"/>
    </location>
</feature>
<proteinExistence type="predicted"/>
<evidence type="ECO:0000313" key="4">
    <source>
        <dbReference type="Proteomes" id="UP001218362"/>
    </source>
</evidence>
<evidence type="ECO:0000256" key="1">
    <source>
        <dbReference type="SAM" id="MobiDB-lite"/>
    </source>
</evidence>
<accession>A0AAJ5X6B1</accession>
<feature type="transmembrane region" description="Helical" evidence="2">
    <location>
        <begin position="290"/>
        <end position="309"/>
    </location>
</feature>
<keyword evidence="2" id="KW-0812">Transmembrane</keyword>
<keyword evidence="2" id="KW-0472">Membrane</keyword>
<gene>
    <name evidence="3" type="ORF">P0Y56_15600</name>
</gene>
<reference evidence="3" key="1">
    <citation type="submission" date="2023-03" db="EMBL/GenBank/DDBJ databases">
        <title>Andean soil-derived lignocellulolytic bacterial consortium as a source of novel taxa and putative plastic-active enzymes.</title>
        <authorList>
            <person name="Diaz-Garcia L."/>
            <person name="Chuvochina M."/>
            <person name="Feuerriegel G."/>
            <person name="Bunk B."/>
            <person name="Sproer C."/>
            <person name="Streit W.R."/>
            <person name="Rodriguez L.M."/>
            <person name="Overmann J."/>
            <person name="Jimenez D.J."/>
        </authorList>
    </citation>
    <scope>NUCLEOTIDE SEQUENCE</scope>
    <source>
        <strain evidence="3">MAG 26</strain>
    </source>
</reference>